<accession>A0A1T3P2V8</accession>
<comment type="similarity">
    <text evidence="1">Belongs to the asp23 family.</text>
</comment>
<organism evidence="2 3">
    <name type="scientific">Embleya scabrispora</name>
    <dbReference type="NCBI Taxonomy" id="159449"/>
    <lineage>
        <taxon>Bacteria</taxon>
        <taxon>Bacillati</taxon>
        <taxon>Actinomycetota</taxon>
        <taxon>Actinomycetes</taxon>
        <taxon>Kitasatosporales</taxon>
        <taxon>Streptomycetaceae</taxon>
        <taxon>Embleya</taxon>
    </lineage>
</organism>
<evidence type="ECO:0000313" key="2">
    <source>
        <dbReference type="EMBL" id="OPC83427.1"/>
    </source>
</evidence>
<proteinExistence type="inferred from homology"/>
<dbReference type="STRING" id="159449.B4N89_22995"/>
<name>A0A1T3P2V8_9ACTN</name>
<protein>
    <recommendedName>
        <fullName evidence="4">Asp23/Gls24 family envelope stress response protein</fullName>
    </recommendedName>
</protein>
<dbReference type="RefSeq" id="WP_078977718.1">
    <property type="nucleotide sequence ID" value="NZ_MWQN01000001.1"/>
</dbReference>
<dbReference type="OrthoDB" id="4350674at2"/>
<dbReference type="AlphaFoldDB" id="A0A1T3P2V8"/>
<keyword evidence="3" id="KW-1185">Reference proteome</keyword>
<dbReference type="InterPro" id="IPR005531">
    <property type="entry name" value="Asp23"/>
</dbReference>
<dbReference type="Proteomes" id="UP000190037">
    <property type="component" value="Unassembled WGS sequence"/>
</dbReference>
<dbReference type="Pfam" id="PF03780">
    <property type="entry name" value="Asp23"/>
    <property type="match status" value="1"/>
</dbReference>
<reference evidence="2 3" key="1">
    <citation type="submission" date="2017-03" db="EMBL/GenBank/DDBJ databases">
        <title>Draft genome sequence of Streptomyces scabrisporus NF3, endophyte isolated from Amphipterygium adstringens.</title>
        <authorList>
            <person name="Vazquez M."/>
            <person name="Ceapa C.D."/>
            <person name="Rodriguez Luna D."/>
            <person name="Sanchez Esquivel S."/>
        </authorList>
    </citation>
    <scope>NUCLEOTIDE SEQUENCE [LARGE SCALE GENOMIC DNA]</scope>
    <source>
        <strain evidence="2 3">NF3</strain>
    </source>
</reference>
<gene>
    <name evidence="2" type="ORF">B4N89_22995</name>
</gene>
<dbReference type="EMBL" id="MWQN01000001">
    <property type="protein sequence ID" value="OPC83427.1"/>
    <property type="molecule type" value="Genomic_DNA"/>
</dbReference>
<comment type="caution">
    <text evidence="2">The sequence shown here is derived from an EMBL/GenBank/DDBJ whole genome shotgun (WGS) entry which is preliminary data.</text>
</comment>
<sequence length="118" mass="12667">MRAVPAEGLAPAAHRGVLQIGGRVVEKIAARAAREATTEVAPDTVLRAPKAGATMHHDHATVNLDVDVPYPGPVVEIARTIRQRVRADVEYLTGMPVVRVDVTVARLTRGGHGKRRVQ</sequence>
<evidence type="ECO:0000313" key="3">
    <source>
        <dbReference type="Proteomes" id="UP000190037"/>
    </source>
</evidence>
<evidence type="ECO:0008006" key="4">
    <source>
        <dbReference type="Google" id="ProtNLM"/>
    </source>
</evidence>
<evidence type="ECO:0000256" key="1">
    <source>
        <dbReference type="ARBA" id="ARBA00005721"/>
    </source>
</evidence>